<feature type="region of interest" description="Disordered" evidence="1">
    <location>
        <begin position="109"/>
        <end position="135"/>
    </location>
</feature>
<dbReference type="AlphaFoldDB" id="A0AAW1JVF8"/>
<dbReference type="GO" id="GO:0003677">
    <property type="term" value="F:DNA binding"/>
    <property type="evidence" value="ECO:0007669"/>
    <property type="project" value="TreeGrafter"/>
</dbReference>
<evidence type="ECO:0008006" key="4">
    <source>
        <dbReference type="Google" id="ProtNLM"/>
    </source>
</evidence>
<evidence type="ECO:0000313" key="2">
    <source>
        <dbReference type="EMBL" id="KAK9707996.1"/>
    </source>
</evidence>
<dbReference type="EMBL" id="JASPKY010000338">
    <property type="protein sequence ID" value="KAK9707996.1"/>
    <property type="molecule type" value="Genomic_DNA"/>
</dbReference>
<dbReference type="PANTHER" id="PTHR19303:SF73">
    <property type="entry name" value="PROTEIN PDC2"/>
    <property type="match status" value="1"/>
</dbReference>
<comment type="caution">
    <text evidence="2">The sequence shown here is derived from an EMBL/GenBank/DDBJ whole genome shotgun (WGS) entry which is preliminary data.</text>
</comment>
<organism evidence="2 3">
    <name type="scientific">Popillia japonica</name>
    <name type="common">Japanese beetle</name>
    <dbReference type="NCBI Taxonomy" id="7064"/>
    <lineage>
        <taxon>Eukaryota</taxon>
        <taxon>Metazoa</taxon>
        <taxon>Ecdysozoa</taxon>
        <taxon>Arthropoda</taxon>
        <taxon>Hexapoda</taxon>
        <taxon>Insecta</taxon>
        <taxon>Pterygota</taxon>
        <taxon>Neoptera</taxon>
        <taxon>Endopterygota</taxon>
        <taxon>Coleoptera</taxon>
        <taxon>Polyphaga</taxon>
        <taxon>Scarabaeiformia</taxon>
        <taxon>Scarabaeidae</taxon>
        <taxon>Rutelinae</taxon>
        <taxon>Popillia</taxon>
    </lineage>
</organism>
<sequence>MPISGPIVKAKEEWLGKFKQRHINYGKISGEARSVDTNVTHGWINTVWSELTEKYAPSDIFNADEAGIFYKLTPDKTLKIKGEKCVGGQLSKERITVLVATNMDGTEKKACVRETEDQEQVDEDDETDEPEPTPGIKEALEAAKLLDKSFLYHQDASISQDMNKISKKVQDYWCSKRRQTK</sequence>
<dbReference type="Proteomes" id="UP001458880">
    <property type="component" value="Unassembled WGS sequence"/>
</dbReference>
<feature type="compositionally biased region" description="Acidic residues" evidence="1">
    <location>
        <begin position="116"/>
        <end position="131"/>
    </location>
</feature>
<accession>A0AAW1JVF8</accession>
<name>A0AAW1JVF8_POPJA</name>
<dbReference type="GO" id="GO:0005634">
    <property type="term" value="C:nucleus"/>
    <property type="evidence" value="ECO:0007669"/>
    <property type="project" value="TreeGrafter"/>
</dbReference>
<evidence type="ECO:0000313" key="3">
    <source>
        <dbReference type="Proteomes" id="UP001458880"/>
    </source>
</evidence>
<proteinExistence type="predicted"/>
<reference evidence="2 3" key="1">
    <citation type="journal article" date="2024" name="BMC Genomics">
        <title>De novo assembly and annotation of Popillia japonica's genome with initial clues to its potential as an invasive pest.</title>
        <authorList>
            <person name="Cucini C."/>
            <person name="Boschi S."/>
            <person name="Funari R."/>
            <person name="Cardaioli E."/>
            <person name="Iannotti N."/>
            <person name="Marturano G."/>
            <person name="Paoli F."/>
            <person name="Bruttini M."/>
            <person name="Carapelli A."/>
            <person name="Frati F."/>
            <person name="Nardi F."/>
        </authorList>
    </citation>
    <scope>NUCLEOTIDE SEQUENCE [LARGE SCALE GENOMIC DNA]</scope>
    <source>
        <strain evidence="2">DMR45628</strain>
    </source>
</reference>
<evidence type="ECO:0000256" key="1">
    <source>
        <dbReference type="SAM" id="MobiDB-lite"/>
    </source>
</evidence>
<dbReference type="InterPro" id="IPR050863">
    <property type="entry name" value="CenT-Element_Derived"/>
</dbReference>
<gene>
    <name evidence="2" type="ORF">QE152_g27508</name>
</gene>
<keyword evidence="3" id="KW-1185">Reference proteome</keyword>
<protein>
    <recommendedName>
        <fullName evidence="4">Transposase</fullName>
    </recommendedName>
</protein>
<dbReference type="PANTHER" id="PTHR19303">
    <property type="entry name" value="TRANSPOSON"/>
    <property type="match status" value="1"/>
</dbReference>